<reference evidence="4 5" key="1">
    <citation type="submission" date="2020-08" db="EMBL/GenBank/DDBJ databases">
        <title>Genomic Encyclopedia of Type Strains, Phase IV (KMG-V): Genome sequencing to study the core and pangenomes of soil and plant-associated prokaryotes.</title>
        <authorList>
            <person name="Whitman W."/>
        </authorList>
    </citation>
    <scope>NUCLEOTIDE SEQUENCE [LARGE SCALE GENOMIC DNA]</scope>
    <source>
        <strain evidence="2 4">ANJLi2</strain>
        <strain evidence="3 5">MP601</strain>
    </source>
</reference>
<sequence length="229" mass="25231">MTNLSSFKQAAALFGEPARAAMIWELFDGKPVSAGDLAIAANITPQSASSHLKKLVEAGILQVQKQGKHKYFVYANPEIAVAVETLSNVFSAPKGLNHAQREVRAARSCYDHLAGQAGVQVTEALLRKGLIADHPDHLKEFSVTPQGLSWFKGLEIDVPQLTIAKRPLALKCIDWTEKTPHLAGGLGAAMLQYFLKEGWFRKVYQKRNLLITSKGEFELKQRLNIDLKG</sequence>
<dbReference type="GO" id="GO:0003677">
    <property type="term" value="F:DNA binding"/>
    <property type="evidence" value="ECO:0007669"/>
    <property type="project" value="UniProtKB-KW"/>
</dbReference>
<evidence type="ECO:0000313" key="3">
    <source>
        <dbReference type="EMBL" id="MBB6128667.1"/>
    </source>
</evidence>
<dbReference type="PANTHER" id="PTHR39168:SF1">
    <property type="entry name" value="TRANSCRIPTIONAL REGULATORY PROTEIN"/>
    <property type="match status" value="1"/>
</dbReference>
<dbReference type="Pfam" id="PF12840">
    <property type="entry name" value="HTH_20"/>
    <property type="match status" value="1"/>
</dbReference>
<dbReference type="STRING" id="354630.SAMN05421821_10636"/>
<keyword evidence="3" id="KW-0238">DNA-binding</keyword>
<dbReference type="OrthoDB" id="9797716at2"/>
<dbReference type="EMBL" id="JACHCB010000007">
    <property type="protein sequence ID" value="MBB6110228.1"/>
    <property type="molecule type" value="Genomic_DNA"/>
</dbReference>
<accession>A0A1N6ZJK8</accession>
<dbReference type="GO" id="GO:0003700">
    <property type="term" value="F:DNA-binding transcription factor activity"/>
    <property type="evidence" value="ECO:0007669"/>
    <property type="project" value="InterPro"/>
</dbReference>
<evidence type="ECO:0000313" key="5">
    <source>
        <dbReference type="Proteomes" id="UP000548326"/>
    </source>
</evidence>
<dbReference type="Proteomes" id="UP000541583">
    <property type="component" value="Unassembled WGS sequence"/>
</dbReference>
<dbReference type="AlphaFoldDB" id="A0A1N6ZJK8"/>
<feature type="domain" description="HTH arsR-type" evidence="1">
    <location>
        <begin position="1"/>
        <end position="94"/>
    </location>
</feature>
<evidence type="ECO:0000313" key="4">
    <source>
        <dbReference type="Proteomes" id="UP000541583"/>
    </source>
</evidence>
<dbReference type="PROSITE" id="PS50987">
    <property type="entry name" value="HTH_ARSR_2"/>
    <property type="match status" value="1"/>
</dbReference>
<dbReference type="EMBL" id="JACHCA010000006">
    <property type="protein sequence ID" value="MBB6128667.1"/>
    <property type="molecule type" value="Genomic_DNA"/>
</dbReference>
<dbReference type="InterPro" id="IPR011991">
    <property type="entry name" value="ArsR-like_HTH"/>
</dbReference>
<proteinExistence type="predicted"/>
<dbReference type="SUPFAM" id="SSF46785">
    <property type="entry name" value="Winged helix' DNA-binding domain"/>
    <property type="match status" value="1"/>
</dbReference>
<evidence type="ECO:0000259" key="1">
    <source>
        <dbReference type="PROSITE" id="PS50987"/>
    </source>
</evidence>
<dbReference type="CDD" id="cd00090">
    <property type="entry name" value="HTH_ARSR"/>
    <property type="match status" value="1"/>
</dbReference>
<gene>
    <name evidence="3" type="ORF">HDF22_002788</name>
    <name evidence="2" type="ORF">HDF23_002984</name>
</gene>
<dbReference type="Gene3D" id="1.10.10.10">
    <property type="entry name" value="Winged helix-like DNA-binding domain superfamily/Winged helix DNA-binding domain"/>
    <property type="match status" value="1"/>
</dbReference>
<keyword evidence="4" id="KW-1185">Reference proteome</keyword>
<dbReference type="SMART" id="SM00418">
    <property type="entry name" value="HTH_ARSR"/>
    <property type="match status" value="1"/>
</dbReference>
<dbReference type="GO" id="GO:0046686">
    <property type="term" value="P:response to cadmium ion"/>
    <property type="evidence" value="ECO:0007669"/>
    <property type="project" value="TreeGrafter"/>
</dbReference>
<comment type="caution">
    <text evidence="3">The sequence shown here is derived from an EMBL/GenBank/DDBJ whole genome shotgun (WGS) entry which is preliminary data.</text>
</comment>
<protein>
    <submittedName>
        <fullName evidence="3">DNA-binding transcriptional ArsR family regulator</fullName>
    </submittedName>
</protein>
<name>A0A1N6ZJK8_9SPHI</name>
<dbReference type="Proteomes" id="UP000548326">
    <property type="component" value="Unassembled WGS sequence"/>
</dbReference>
<dbReference type="InterPro" id="IPR052543">
    <property type="entry name" value="HTH_Metal-responsive_Reg"/>
</dbReference>
<evidence type="ECO:0000313" key="2">
    <source>
        <dbReference type="EMBL" id="MBB6110228.1"/>
    </source>
</evidence>
<organism evidence="3 5">
    <name type="scientific">Mucilaginibacter lappiensis</name>
    <dbReference type="NCBI Taxonomy" id="354630"/>
    <lineage>
        <taxon>Bacteria</taxon>
        <taxon>Pseudomonadati</taxon>
        <taxon>Bacteroidota</taxon>
        <taxon>Sphingobacteriia</taxon>
        <taxon>Sphingobacteriales</taxon>
        <taxon>Sphingobacteriaceae</taxon>
        <taxon>Mucilaginibacter</taxon>
    </lineage>
</organism>
<dbReference type="GO" id="GO:0032791">
    <property type="term" value="F:lead ion binding"/>
    <property type="evidence" value="ECO:0007669"/>
    <property type="project" value="TreeGrafter"/>
</dbReference>
<dbReference type="InterPro" id="IPR001845">
    <property type="entry name" value="HTH_ArsR_DNA-bd_dom"/>
</dbReference>
<dbReference type="GO" id="GO:0010288">
    <property type="term" value="P:response to lead ion"/>
    <property type="evidence" value="ECO:0007669"/>
    <property type="project" value="TreeGrafter"/>
</dbReference>
<dbReference type="InterPro" id="IPR036388">
    <property type="entry name" value="WH-like_DNA-bd_sf"/>
</dbReference>
<dbReference type="RefSeq" id="WP_076373767.1">
    <property type="nucleotide sequence ID" value="NZ_FTMG01000006.1"/>
</dbReference>
<dbReference type="InterPro" id="IPR036390">
    <property type="entry name" value="WH_DNA-bd_sf"/>
</dbReference>
<dbReference type="PANTHER" id="PTHR39168">
    <property type="entry name" value="TRANSCRIPTIONAL REGULATOR-RELATED"/>
    <property type="match status" value="1"/>
</dbReference>
<dbReference type="GO" id="GO:0097063">
    <property type="term" value="F:cadmium ion sensor activity"/>
    <property type="evidence" value="ECO:0007669"/>
    <property type="project" value="TreeGrafter"/>
</dbReference>